<dbReference type="OrthoDB" id="3697902at2"/>
<dbReference type="Proteomes" id="UP000199063">
    <property type="component" value="Unassembled WGS sequence"/>
</dbReference>
<gene>
    <name evidence="1" type="ORF">SAMN05444921_13627</name>
</gene>
<name>A0A1H0DU85_9ACTN</name>
<reference evidence="2" key="1">
    <citation type="submission" date="2016-10" db="EMBL/GenBank/DDBJ databases">
        <authorList>
            <person name="Varghese N."/>
            <person name="Submissions S."/>
        </authorList>
    </citation>
    <scope>NUCLEOTIDE SEQUENCE [LARGE SCALE GENOMIC DNA]</scope>
    <source>
        <strain evidence="2">CGMCC 4.7042</strain>
    </source>
</reference>
<evidence type="ECO:0000313" key="2">
    <source>
        <dbReference type="Proteomes" id="UP000199063"/>
    </source>
</evidence>
<proteinExistence type="predicted"/>
<organism evidence="1 2">
    <name type="scientific">Streptomyces wuyuanensis</name>
    <dbReference type="NCBI Taxonomy" id="1196353"/>
    <lineage>
        <taxon>Bacteria</taxon>
        <taxon>Bacillati</taxon>
        <taxon>Actinomycetota</taxon>
        <taxon>Actinomycetes</taxon>
        <taxon>Kitasatosporales</taxon>
        <taxon>Streptomycetaceae</taxon>
        <taxon>Streptomyces</taxon>
    </lineage>
</organism>
<protein>
    <submittedName>
        <fullName evidence="1">Uncharacterized protein</fullName>
    </submittedName>
</protein>
<dbReference type="EMBL" id="FNHI01000036">
    <property type="protein sequence ID" value="SDN73593.1"/>
    <property type="molecule type" value="Genomic_DNA"/>
</dbReference>
<dbReference type="GeneID" id="40834245"/>
<sequence>MTFVVVVEGDAGGWHVDRGALTEVIRARWAEVEIDSSARSAVRSLIWGLDTENGPGEAYLHEDGTCLYLDVWEADAIWLAVAFRGLTPMHLDLVFCDEGYTFDVRVPAGTTEAELTALVNAAG</sequence>
<dbReference type="AlphaFoldDB" id="A0A1H0DU85"/>
<accession>A0A1H0DU85</accession>
<keyword evidence="2" id="KW-1185">Reference proteome</keyword>
<dbReference type="RefSeq" id="WP_093662294.1">
    <property type="nucleotide sequence ID" value="NZ_FNHI01000036.1"/>
</dbReference>
<evidence type="ECO:0000313" key="1">
    <source>
        <dbReference type="EMBL" id="SDN73593.1"/>
    </source>
</evidence>